<dbReference type="Proteomes" id="UP000230002">
    <property type="component" value="Unassembled WGS sequence"/>
</dbReference>
<feature type="region of interest" description="Disordered" evidence="1">
    <location>
        <begin position="281"/>
        <end position="314"/>
    </location>
</feature>
<dbReference type="OrthoDB" id="3265734at2759"/>
<dbReference type="Gene3D" id="2.60.120.260">
    <property type="entry name" value="Galactose-binding domain-like"/>
    <property type="match status" value="1"/>
</dbReference>
<evidence type="ECO:0000256" key="2">
    <source>
        <dbReference type="SAM" id="Phobius"/>
    </source>
</evidence>
<feature type="compositionally biased region" description="Polar residues" evidence="1">
    <location>
        <begin position="292"/>
        <end position="308"/>
    </location>
</feature>
<keyword evidence="2" id="KW-0812">Transmembrane</keyword>
<evidence type="ECO:0000313" key="4">
    <source>
        <dbReference type="Proteomes" id="UP000230002"/>
    </source>
</evidence>
<dbReference type="STRING" id="1077348.A0A2G8SUN4"/>
<protein>
    <submittedName>
        <fullName evidence="3">Uncharacterized protein</fullName>
    </submittedName>
</protein>
<feature type="region of interest" description="Disordered" evidence="1">
    <location>
        <begin position="361"/>
        <end position="384"/>
    </location>
</feature>
<comment type="caution">
    <text evidence="3">The sequence shown here is derived from an EMBL/GenBank/DDBJ whole genome shotgun (WGS) entry which is preliminary data.</text>
</comment>
<evidence type="ECO:0000313" key="3">
    <source>
        <dbReference type="EMBL" id="PIL37485.1"/>
    </source>
</evidence>
<keyword evidence="2" id="KW-0472">Membrane</keyword>
<reference evidence="3 4" key="1">
    <citation type="journal article" date="2015" name="Sci. Rep.">
        <title>Chromosome-level genome map provides insights into diverse defense mechanisms in the medicinal fungus Ganoderma sinense.</title>
        <authorList>
            <person name="Zhu Y."/>
            <person name="Xu J."/>
            <person name="Sun C."/>
            <person name="Zhou S."/>
            <person name="Xu H."/>
            <person name="Nelson D.R."/>
            <person name="Qian J."/>
            <person name="Song J."/>
            <person name="Luo H."/>
            <person name="Xiang L."/>
            <person name="Li Y."/>
            <person name="Xu Z."/>
            <person name="Ji A."/>
            <person name="Wang L."/>
            <person name="Lu S."/>
            <person name="Hayward A."/>
            <person name="Sun W."/>
            <person name="Li X."/>
            <person name="Schwartz D.C."/>
            <person name="Wang Y."/>
            <person name="Chen S."/>
        </authorList>
    </citation>
    <scope>NUCLEOTIDE SEQUENCE [LARGE SCALE GENOMIC DNA]</scope>
    <source>
        <strain evidence="3 4">ZZ0214-1</strain>
    </source>
</reference>
<feature type="compositionally biased region" description="Basic and acidic residues" evidence="1">
    <location>
        <begin position="373"/>
        <end position="384"/>
    </location>
</feature>
<proteinExistence type="predicted"/>
<feature type="transmembrane region" description="Helical" evidence="2">
    <location>
        <begin position="161"/>
        <end position="183"/>
    </location>
</feature>
<dbReference type="AlphaFoldDB" id="A0A2G8SUN4"/>
<evidence type="ECO:0000256" key="1">
    <source>
        <dbReference type="SAM" id="MobiDB-lite"/>
    </source>
</evidence>
<organism evidence="3 4">
    <name type="scientific">Ganoderma sinense ZZ0214-1</name>
    <dbReference type="NCBI Taxonomy" id="1077348"/>
    <lineage>
        <taxon>Eukaryota</taxon>
        <taxon>Fungi</taxon>
        <taxon>Dikarya</taxon>
        <taxon>Basidiomycota</taxon>
        <taxon>Agaricomycotina</taxon>
        <taxon>Agaricomycetes</taxon>
        <taxon>Polyporales</taxon>
        <taxon>Polyporaceae</taxon>
        <taxon>Ganoderma</taxon>
    </lineage>
</organism>
<dbReference type="EMBL" id="AYKW01000001">
    <property type="protein sequence ID" value="PIL37485.1"/>
    <property type="molecule type" value="Genomic_DNA"/>
</dbReference>
<gene>
    <name evidence="3" type="ORF">GSI_01179</name>
</gene>
<sequence>MGSLQPVIIDDGDLNDIQYQPANLWTHQQGQNYYGSTFSTGFTGASSKFTFNGTNITVYGAQTPRPAGNKTAIPPSVTFAIDGVIPMVVVSNPDVNATQYATPFFNSHTLPVGQHVLQIDVQYGSDDWPFVLDYLEYTPANVSVASASSGNGKKTSNTGPIIGGFLGGVTLVGAVALASWFFYKRKRRPGRMAKKYGHYVSKDAKKKPDLANNFEDFKASSENLNIIAPPTPSYVVQETRSLQSGSVRTETVMYMSRRPSMESLSEMESAQLSAQFPLPQPNSHVLYHQPSHHSLSPSRPGTPSSASHSVYGRTLPIPPPAPYCPGSPTAISFRSALTPDHSTASYSTTNSRAPLQLAAGSQFGDARSLRPSKHAEAEAEAEARPRNKLATFHADSGIRFTAYGEMIAASEPSSPVHPAAPPSFLQMDPAEQGDAEAERRARKARHVSLAGTAISDVPPMYTER</sequence>
<keyword evidence="4" id="KW-1185">Reference proteome</keyword>
<accession>A0A2G8SUN4</accession>
<feature type="region of interest" description="Disordered" evidence="1">
    <location>
        <begin position="411"/>
        <end position="442"/>
    </location>
</feature>
<name>A0A2G8SUN4_9APHY</name>
<keyword evidence="2" id="KW-1133">Transmembrane helix</keyword>